<dbReference type="GO" id="GO:0004309">
    <property type="term" value="F:exopolyphosphatase activity"/>
    <property type="evidence" value="ECO:0007669"/>
    <property type="project" value="TreeGrafter"/>
</dbReference>
<evidence type="ECO:0000256" key="3">
    <source>
        <dbReference type="ARBA" id="ARBA00004496"/>
    </source>
</evidence>
<dbReference type="GO" id="GO:0046872">
    <property type="term" value="F:metal ion binding"/>
    <property type="evidence" value="ECO:0007669"/>
    <property type="project" value="UniProtKB-UniRule"/>
</dbReference>
<feature type="binding site" evidence="9">
    <location>
        <position position="33"/>
    </location>
    <ligand>
        <name>a divalent metal cation</name>
        <dbReference type="ChEBI" id="CHEBI:60240"/>
    </ligand>
</feature>
<dbReference type="SUPFAM" id="SSF64167">
    <property type="entry name" value="SurE-like"/>
    <property type="match status" value="1"/>
</dbReference>
<dbReference type="AlphaFoldDB" id="A0A1M7TFU4"/>
<evidence type="ECO:0000256" key="6">
    <source>
        <dbReference type="ARBA" id="ARBA00022723"/>
    </source>
</evidence>
<dbReference type="EMBL" id="FRDJ01000017">
    <property type="protein sequence ID" value="SHN69597.1"/>
    <property type="molecule type" value="Genomic_DNA"/>
</dbReference>
<dbReference type="PANTHER" id="PTHR30457:SF12">
    <property type="entry name" value="5'_3'-NUCLEOTIDASE SURE"/>
    <property type="match status" value="1"/>
</dbReference>
<dbReference type="PANTHER" id="PTHR30457">
    <property type="entry name" value="5'-NUCLEOTIDASE SURE"/>
    <property type="match status" value="1"/>
</dbReference>
<reference evidence="12" key="1">
    <citation type="submission" date="2016-12" db="EMBL/GenBank/DDBJ databases">
        <authorList>
            <person name="Varghese N."/>
            <person name="Submissions S."/>
        </authorList>
    </citation>
    <scope>NUCLEOTIDE SEQUENCE [LARGE SCALE GENOMIC DNA]</scope>
    <source>
        <strain evidence="12">DSM 13020</strain>
    </source>
</reference>
<comment type="catalytic activity">
    <reaction evidence="1 9">
        <text>a ribonucleoside 5'-phosphate + H2O = a ribonucleoside + phosphate</text>
        <dbReference type="Rhea" id="RHEA:12484"/>
        <dbReference type="ChEBI" id="CHEBI:15377"/>
        <dbReference type="ChEBI" id="CHEBI:18254"/>
        <dbReference type="ChEBI" id="CHEBI:43474"/>
        <dbReference type="ChEBI" id="CHEBI:58043"/>
        <dbReference type="EC" id="3.1.3.5"/>
    </reaction>
</comment>
<proteinExistence type="inferred from homology"/>
<evidence type="ECO:0000256" key="4">
    <source>
        <dbReference type="ARBA" id="ARBA00011062"/>
    </source>
</evidence>
<dbReference type="NCBIfam" id="NF001490">
    <property type="entry name" value="PRK00346.1-4"/>
    <property type="match status" value="1"/>
</dbReference>
<feature type="domain" description="Survival protein SurE-like phosphatase/nucleotidase" evidence="10">
    <location>
        <begin position="28"/>
        <end position="215"/>
    </location>
</feature>
<evidence type="ECO:0000256" key="5">
    <source>
        <dbReference type="ARBA" id="ARBA00022490"/>
    </source>
</evidence>
<name>A0A1M7TFU4_FERGO</name>
<comment type="similarity">
    <text evidence="4 9">Belongs to the SurE nucleotidase family.</text>
</comment>
<comment type="cofactor">
    <cofactor evidence="2">
        <name>Mg(2+)</name>
        <dbReference type="ChEBI" id="CHEBI:18420"/>
    </cofactor>
</comment>
<evidence type="ECO:0000313" key="12">
    <source>
        <dbReference type="Proteomes" id="UP000184207"/>
    </source>
</evidence>
<protein>
    <recommendedName>
        <fullName evidence="9">5'-nucleotidase SurE</fullName>
        <ecNumber evidence="9">3.1.3.5</ecNumber>
    </recommendedName>
    <alternativeName>
        <fullName evidence="9">Nucleoside 5'-monophosphate phosphohydrolase</fullName>
    </alternativeName>
</protein>
<dbReference type="InterPro" id="IPR030048">
    <property type="entry name" value="SurE"/>
</dbReference>
<evidence type="ECO:0000259" key="10">
    <source>
        <dbReference type="Pfam" id="PF01975"/>
    </source>
</evidence>
<dbReference type="NCBIfam" id="NF010545">
    <property type="entry name" value="PRK13935.1"/>
    <property type="match status" value="1"/>
</dbReference>
<dbReference type="Pfam" id="PF01975">
    <property type="entry name" value="SurE"/>
    <property type="match status" value="1"/>
</dbReference>
<feature type="binding site" evidence="9">
    <location>
        <position position="64"/>
    </location>
    <ligand>
        <name>a divalent metal cation</name>
        <dbReference type="ChEBI" id="CHEBI:60240"/>
    </ligand>
</feature>
<dbReference type="STRING" id="1121883.SAMN02745226_01955"/>
<dbReference type="GO" id="GO:0008254">
    <property type="term" value="F:3'-nucleotidase activity"/>
    <property type="evidence" value="ECO:0007669"/>
    <property type="project" value="TreeGrafter"/>
</dbReference>
<evidence type="ECO:0000256" key="9">
    <source>
        <dbReference type="HAMAP-Rule" id="MF_00060"/>
    </source>
</evidence>
<evidence type="ECO:0000313" key="11">
    <source>
        <dbReference type="EMBL" id="SHN69597.1"/>
    </source>
</evidence>
<feature type="binding site" evidence="9">
    <location>
        <position position="123"/>
    </location>
    <ligand>
        <name>a divalent metal cation</name>
        <dbReference type="ChEBI" id="CHEBI:60240"/>
    </ligand>
</feature>
<dbReference type="Proteomes" id="UP000184207">
    <property type="component" value="Unassembled WGS sequence"/>
</dbReference>
<keyword evidence="6 9" id="KW-0479">Metal-binding</keyword>
<comment type="function">
    <text evidence="9">Nucleotidase that shows phosphatase activity on nucleoside 5'-monophosphates.</text>
</comment>
<comment type="cofactor">
    <cofactor evidence="9">
        <name>a divalent metal cation</name>
        <dbReference type="ChEBI" id="CHEBI:60240"/>
    </cofactor>
    <text evidence="9">Binds 1 divalent metal cation per subunit.</text>
</comment>
<dbReference type="HAMAP" id="MF_00060">
    <property type="entry name" value="SurE"/>
    <property type="match status" value="1"/>
</dbReference>
<dbReference type="InterPro" id="IPR036523">
    <property type="entry name" value="SurE-like_sf"/>
</dbReference>
<comment type="subcellular location">
    <subcellularLocation>
        <location evidence="3 9">Cytoplasm</location>
    </subcellularLocation>
</comment>
<dbReference type="GO" id="GO:0005737">
    <property type="term" value="C:cytoplasm"/>
    <property type="evidence" value="ECO:0007669"/>
    <property type="project" value="UniProtKB-SubCell"/>
</dbReference>
<keyword evidence="12" id="KW-1185">Reference proteome</keyword>
<dbReference type="FunFam" id="3.40.1210.10:FF:000001">
    <property type="entry name" value="5'/3'-nucleotidase SurE"/>
    <property type="match status" value="1"/>
</dbReference>
<organism evidence="11 12">
    <name type="scientific">Fervidobacterium gondwanense DSM 13020</name>
    <dbReference type="NCBI Taxonomy" id="1121883"/>
    <lineage>
        <taxon>Bacteria</taxon>
        <taxon>Thermotogati</taxon>
        <taxon>Thermotogota</taxon>
        <taxon>Thermotogae</taxon>
        <taxon>Thermotogales</taxon>
        <taxon>Fervidobacteriaceae</taxon>
        <taxon>Fervidobacterium</taxon>
    </lineage>
</organism>
<dbReference type="Gene3D" id="3.40.1210.10">
    <property type="entry name" value="Survival protein SurE-like phosphatase/nucleotidase"/>
    <property type="match status" value="1"/>
</dbReference>
<dbReference type="GO" id="GO:0000166">
    <property type="term" value="F:nucleotide binding"/>
    <property type="evidence" value="ECO:0007669"/>
    <property type="project" value="UniProtKB-KW"/>
</dbReference>
<sequence length="284" mass="31937">MLFNYVEMSEGTKDLKRFKVRRLPLMNILLVNDDGVTAPGILCAARYLSKEHYVVVSAPESEQSAVGHGITLRFPLWARKLDINEPFEMYAVSGTPADCVKIGLDVIYKEKGIVPDVVISGINRGENLGTDVVYSGTVSGALEGAIAGIPSIAISVADFKDPIYDTAALFLLQFLKEFDIRKIPKFTALNINVPSLPFESIKGWRFTRQSKRRYEDYFEKRIDPSGREYYWMLGDIIEDDPDPKADYKALAEKYISVTPITIFMTNEELLKELEGIYGEGKSLR</sequence>
<keyword evidence="8 9" id="KW-0378">Hydrolase</keyword>
<evidence type="ECO:0000256" key="1">
    <source>
        <dbReference type="ARBA" id="ARBA00000815"/>
    </source>
</evidence>
<dbReference type="NCBIfam" id="NF001492">
    <property type="entry name" value="PRK00346.2-2"/>
    <property type="match status" value="1"/>
</dbReference>
<feature type="binding site" evidence="9">
    <location>
        <position position="34"/>
    </location>
    <ligand>
        <name>a divalent metal cation</name>
        <dbReference type="ChEBI" id="CHEBI:60240"/>
    </ligand>
</feature>
<dbReference type="EC" id="3.1.3.5" evidence="9"/>
<dbReference type="GO" id="GO:0008253">
    <property type="term" value="F:5'-nucleotidase activity"/>
    <property type="evidence" value="ECO:0007669"/>
    <property type="project" value="UniProtKB-UniRule"/>
</dbReference>
<evidence type="ECO:0000256" key="2">
    <source>
        <dbReference type="ARBA" id="ARBA00001946"/>
    </source>
</evidence>
<accession>A0A1M7TFU4</accession>
<gene>
    <name evidence="9" type="primary">surE</name>
    <name evidence="11" type="ORF">SAMN02745226_01955</name>
</gene>
<evidence type="ECO:0000256" key="7">
    <source>
        <dbReference type="ARBA" id="ARBA00022741"/>
    </source>
</evidence>
<keyword evidence="7 9" id="KW-0547">Nucleotide-binding</keyword>
<evidence type="ECO:0000256" key="8">
    <source>
        <dbReference type="ARBA" id="ARBA00022801"/>
    </source>
</evidence>
<dbReference type="NCBIfam" id="TIGR00087">
    <property type="entry name" value="surE"/>
    <property type="match status" value="1"/>
</dbReference>
<dbReference type="InterPro" id="IPR002828">
    <property type="entry name" value="SurE-like_Pase/nucleotidase"/>
</dbReference>
<keyword evidence="5 9" id="KW-0963">Cytoplasm</keyword>